<dbReference type="GO" id="GO:0045087">
    <property type="term" value="P:innate immune response"/>
    <property type="evidence" value="ECO:0000318"/>
    <property type="project" value="GO_Central"/>
</dbReference>
<dbReference type="eggNOG" id="KOG3627">
    <property type="taxonomic scope" value="Eukaryota"/>
</dbReference>
<dbReference type="FunFam" id="2.40.10.10:FF:000068">
    <property type="entry name" value="transmembrane protease serine 2"/>
    <property type="match status" value="1"/>
</dbReference>
<dbReference type="InterPro" id="IPR043504">
    <property type="entry name" value="Peptidase_S1_PA_chymotrypsin"/>
</dbReference>
<dbReference type="HOGENOM" id="CLU_006842_7_6_1"/>
<dbReference type="PRINTS" id="PR00722">
    <property type="entry name" value="CHYMOTRYPSIN"/>
</dbReference>
<dbReference type="InParanoid" id="D6WN51"/>
<evidence type="ECO:0000313" key="6">
    <source>
        <dbReference type="Proteomes" id="UP000007266"/>
    </source>
</evidence>
<dbReference type="EMBL" id="KQ971342">
    <property type="protein sequence ID" value="EFA04553.1"/>
    <property type="molecule type" value="Genomic_DNA"/>
</dbReference>
<dbReference type="PROSITE" id="PS50240">
    <property type="entry name" value="TRYPSIN_DOM"/>
    <property type="match status" value="1"/>
</dbReference>
<dbReference type="GO" id="GO:0005615">
    <property type="term" value="C:extracellular space"/>
    <property type="evidence" value="ECO:0000318"/>
    <property type="project" value="GO_Central"/>
</dbReference>
<organism evidence="5 6">
    <name type="scientific">Tribolium castaneum</name>
    <name type="common">Red flour beetle</name>
    <dbReference type="NCBI Taxonomy" id="7070"/>
    <lineage>
        <taxon>Eukaryota</taxon>
        <taxon>Metazoa</taxon>
        <taxon>Ecdysozoa</taxon>
        <taxon>Arthropoda</taxon>
        <taxon>Hexapoda</taxon>
        <taxon>Insecta</taxon>
        <taxon>Pterygota</taxon>
        <taxon>Neoptera</taxon>
        <taxon>Endopterygota</taxon>
        <taxon>Coleoptera</taxon>
        <taxon>Polyphaga</taxon>
        <taxon>Cucujiformia</taxon>
        <taxon>Tenebrionidae</taxon>
        <taxon>Tenebrionidae incertae sedis</taxon>
        <taxon>Tribolium</taxon>
    </lineage>
</organism>
<keyword evidence="1" id="KW-1015">Disulfide bond</keyword>
<dbReference type="InterPro" id="IPR001314">
    <property type="entry name" value="Peptidase_S1A"/>
</dbReference>
<evidence type="ECO:0000313" key="5">
    <source>
        <dbReference type="EMBL" id="EFA04553.1"/>
    </source>
</evidence>
<evidence type="ECO:0000256" key="2">
    <source>
        <dbReference type="RuleBase" id="RU363034"/>
    </source>
</evidence>
<dbReference type="GO" id="GO:0004252">
    <property type="term" value="F:serine-type endopeptidase activity"/>
    <property type="evidence" value="ECO:0007669"/>
    <property type="project" value="InterPro"/>
</dbReference>
<dbReference type="AlphaFoldDB" id="D6WN51"/>
<dbReference type="Pfam" id="PF00089">
    <property type="entry name" value="Trypsin"/>
    <property type="match status" value="1"/>
</dbReference>
<reference evidence="5 6" key="2">
    <citation type="journal article" date="2010" name="Nucleic Acids Res.">
        <title>BeetleBase in 2010: revisions to provide comprehensive genomic information for Tribolium castaneum.</title>
        <authorList>
            <person name="Kim H.S."/>
            <person name="Murphy T."/>
            <person name="Xia J."/>
            <person name="Caragea D."/>
            <person name="Park Y."/>
            <person name="Beeman R.W."/>
            <person name="Lorenzen M.D."/>
            <person name="Butcher S."/>
            <person name="Manak J.R."/>
            <person name="Brown S.J."/>
        </authorList>
    </citation>
    <scope>GENOME REANNOTATION</scope>
    <source>
        <strain evidence="5 6">Georgia GA2</strain>
    </source>
</reference>
<dbReference type="InterPro" id="IPR033116">
    <property type="entry name" value="TRYPSIN_SER"/>
</dbReference>
<keyword evidence="2" id="KW-0720">Serine protease</keyword>
<dbReference type="OrthoDB" id="5565075at2759"/>
<dbReference type="STRING" id="7070.D6WN51"/>
<dbReference type="PROSITE" id="PS00134">
    <property type="entry name" value="TRYPSIN_HIS"/>
    <property type="match status" value="1"/>
</dbReference>
<keyword evidence="3" id="KW-0732">Signal</keyword>
<feature type="chain" id="PRO_5003089959" evidence="3">
    <location>
        <begin position="22"/>
        <end position="263"/>
    </location>
</feature>
<evidence type="ECO:0000256" key="3">
    <source>
        <dbReference type="SAM" id="SignalP"/>
    </source>
</evidence>
<reference evidence="5 6" key="1">
    <citation type="journal article" date="2008" name="Nature">
        <title>The genome of the model beetle and pest Tribolium castaneum.</title>
        <authorList>
            <consortium name="Tribolium Genome Sequencing Consortium"/>
            <person name="Richards S."/>
            <person name="Gibbs R.A."/>
            <person name="Weinstock G.M."/>
            <person name="Brown S.J."/>
            <person name="Denell R."/>
            <person name="Beeman R.W."/>
            <person name="Gibbs R."/>
            <person name="Beeman R.W."/>
            <person name="Brown S.J."/>
            <person name="Bucher G."/>
            <person name="Friedrich M."/>
            <person name="Grimmelikhuijzen C.J."/>
            <person name="Klingler M."/>
            <person name="Lorenzen M."/>
            <person name="Richards S."/>
            <person name="Roth S."/>
            <person name="Schroder R."/>
            <person name="Tautz D."/>
            <person name="Zdobnov E.M."/>
            <person name="Muzny D."/>
            <person name="Gibbs R.A."/>
            <person name="Weinstock G.M."/>
            <person name="Attaway T."/>
            <person name="Bell S."/>
            <person name="Buhay C.J."/>
            <person name="Chandrabose M.N."/>
            <person name="Chavez D."/>
            <person name="Clerk-Blankenburg K.P."/>
            <person name="Cree A."/>
            <person name="Dao M."/>
            <person name="Davis C."/>
            <person name="Chacko J."/>
            <person name="Dinh H."/>
            <person name="Dugan-Rocha S."/>
            <person name="Fowler G."/>
            <person name="Garner T.T."/>
            <person name="Garnes J."/>
            <person name="Gnirke A."/>
            <person name="Hawes A."/>
            <person name="Hernandez J."/>
            <person name="Hines S."/>
            <person name="Holder M."/>
            <person name="Hume J."/>
            <person name="Jhangiani S.N."/>
            <person name="Joshi V."/>
            <person name="Khan Z.M."/>
            <person name="Jackson L."/>
            <person name="Kovar C."/>
            <person name="Kowis A."/>
            <person name="Lee S."/>
            <person name="Lewis L.R."/>
            <person name="Margolis J."/>
            <person name="Morgan M."/>
            <person name="Nazareth L.V."/>
            <person name="Nguyen N."/>
            <person name="Okwuonu G."/>
            <person name="Parker D."/>
            <person name="Richards S."/>
            <person name="Ruiz S.J."/>
            <person name="Santibanez J."/>
            <person name="Savard J."/>
            <person name="Scherer S.E."/>
            <person name="Schneider B."/>
            <person name="Sodergren E."/>
            <person name="Tautz D."/>
            <person name="Vattahil S."/>
            <person name="Villasana D."/>
            <person name="White C.S."/>
            <person name="Wright R."/>
            <person name="Park Y."/>
            <person name="Beeman R.W."/>
            <person name="Lord J."/>
            <person name="Oppert B."/>
            <person name="Lorenzen M."/>
            <person name="Brown S."/>
            <person name="Wang L."/>
            <person name="Savard J."/>
            <person name="Tautz D."/>
            <person name="Richards S."/>
            <person name="Weinstock G."/>
            <person name="Gibbs R.A."/>
            <person name="Liu Y."/>
            <person name="Worley K."/>
            <person name="Weinstock G."/>
            <person name="Elsik C.G."/>
            <person name="Reese J.T."/>
            <person name="Elhaik E."/>
            <person name="Landan G."/>
            <person name="Graur D."/>
            <person name="Arensburger P."/>
            <person name="Atkinson P."/>
            <person name="Beeman R.W."/>
            <person name="Beidler J."/>
            <person name="Brown S.J."/>
            <person name="Demuth J.P."/>
            <person name="Drury D.W."/>
            <person name="Du Y.Z."/>
            <person name="Fujiwara H."/>
            <person name="Lorenzen M."/>
            <person name="Maselli V."/>
            <person name="Osanai M."/>
            <person name="Park Y."/>
            <person name="Robertson H.M."/>
            <person name="Tu Z."/>
            <person name="Wang J.J."/>
            <person name="Wang S."/>
            <person name="Richards S."/>
            <person name="Song H."/>
            <person name="Zhang L."/>
            <person name="Sodergren E."/>
            <person name="Werner D."/>
            <person name="Stanke M."/>
            <person name="Morgenstern B."/>
            <person name="Solovyev V."/>
            <person name="Kosarev P."/>
            <person name="Brown G."/>
            <person name="Chen H.C."/>
            <person name="Ermolaeva O."/>
            <person name="Hlavina W."/>
            <person name="Kapustin Y."/>
            <person name="Kiryutin B."/>
            <person name="Kitts P."/>
            <person name="Maglott D."/>
            <person name="Pruitt K."/>
            <person name="Sapojnikov V."/>
            <person name="Souvorov A."/>
            <person name="Mackey A.J."/>
            <person name="Waterhouse R.M."/>
            <person name="Wyder S."/>
            <person name="Zdobnov E.M."/>
            <person name="Zdobnov E.M."/>
            <person name="Wyder S."/>
            <person name="Kriventseva E.V."/>
            <person name="Kadowaki T."/>
            <person name="Bork P."/>
            <person name="Aranda M."/>
            <person name="Bao R."/>
            <person name="Beermann A."/>
            <person name="Berns N."/>
            <person name="Bolognesi R."/>
            <person name="Bonneton F."/>
            <person name="Bopp D."/>
            <person name="Brown S.J."/>
            <person name="Bucher G."/>
            <person name="Butts T."/>
            <person name="Chaumot A."/>
            <person name="Denell R.E."/>
            <person name="Ferrier D.E."/>
            <person name="Friedrich M."/>
            <person name="Gordon C.M."/>
            <person name="Jindra M."/>
            <person name="Klingler M."/>
            <person name="Lan Q."/>
            <person name="Lattorff H.M."/>
            <person name="Laudet V."/>
            <person name="von Levetsow C."/>
            <person name="Liu Z."/>
            <person name="Lutz R."/>
            <person name="Lynch J.A."/>
            <person name="da Fonseca R.N."/>
            <person name="Posnien N."/>
            <person name="Reuter R."/>
            <person name="Roth S."/>
            <person name="Savard J."/>
            <person name="Schinko J.B."/>
            <person name="Schmitt C."/>
            <person name="Schoppmeier M."/>
            <person name="Schroder R."/>
            <person name="Shippy T.D."/>
            <person name="Simonnet F."/>
            <person name="Marques-Souza H."/>
            <person name="Tautz D."/>
            <person name="Tomoyasu Y."/>
            <person name="Trauner J."/>
            <person name="Van der Zee M."/>
            <person name="Vervoort M."/>
            <person name="Wittkopp N."/>
            <person name="Wimmer E.A."/>
            <person name="Yang X."/>
            <person name="Jones A.K."/>
            <person name="Sattelle D.B."/>
            <person name="Ebert P.R."/>
            <person name="Nelson D."/>
            <person name="Scott J.G."/>
            <person name="Beeman R.W."/>
            <person name="Muthukrishnan S."/>
            <person name="Kramer K.J."/>
            <person name="Arakane Y."/>
            <person name="Beeman R.W."/>
            <person name="Zhu Q."/>
            <person name="Hogenkamp D."/>
            <person name="Dixit R."/>
            <person name="Oppert B."/>
            <person name="Jiang H."/>
            <person name="Zou Z."/>
            <person name="Marshall J."/>
            <person name="Elpidina E."/>
            <person name="Vinokurov K."/>
            <person name="Oppert C."/>
            <person name="Zou Z."/>
            <person name="Evans J."/>
            <person name="Lu Z."/>
            <person name="Zhao P."/>
            <person name="Sumathipala N."/>
            <person name="Altincicek B."/>
            <person name="Vilcinskas A."/>
            <person name="Williams M."/>
            <person name="Hultmark D."/>
            <person name="Hetru C."/>
            <person name="Jiang H."/>
            <person name="Grimmelikhuijzen C.J."/>
            <person name="Hauser F."/>
            <person name="Cazzamali G."/>
            <person name="Williamson M."/>
            <person name="Park Y."/>
            <person name="Li B."/>
            <person name="Tanaka Y."/>
            <person name="Predel R."/>
            <person name="Neupert S."/>
            <person name="Schachtner J."/>
            <person name="Verleyen P."/>
            <person name="Raible F."/>
            <person name="Bork P."/>
            <person name="Friedrich M."/>
            <person name="Walden K.K."/>
            <person name="Robertson H.M."/>
            <person name="Angeli S."/>
            <person name="Foret S."/>
            <person name="Bucher G."/>
            <person name="Schuetz S."/>
            <person name="Maleszka R."/>
            <person name="Wimmer E.A."/>
            <person name="Beeman R.W."/>
            <person name="Lorenzen M."/>
            <person name="Tomoyasu Y."/>
            <person name="Miller S.C."/>
            <person name="Grossmann D."/>
            <person name="Bucher G."/>
        </authorList>
    </citation>
    <scope>NUCLEOTIDE SEQUENCE [LARGE SCALE GENOMIC DNA]</scope>
    <source>
        <strain evidence="5 6">Georgia GA2</strain>
    </source>
</reference>
<dbReference type="SUPFAM" id="SSF50494">
    <property type="entry name" value="Trypsin-like serine proteases"/>
    <property type="match status" value="1"/>
</dbReference>
<dbReference type="OMA" id="NEHCKIY"/>
<gene>
    <name evidence="5" type="primary">AUGUSTUS-3.0.2_10934</name>
    <name evidence="5" type="ORF">TcasGA2_TC010934</name>
</gene>
<dbReference type="Gene3D" id="2.40.10.10">
    <property type="entry name" value="Trypsin-like serine proteases"/>
    <property type="match status" value="2"/>
</dbReference>
<dbReference type="CDD" id="cd00190">
    <property type="entry name" value="Tryp_SPc"/>
    <property type="match status" value="1"/>
</dbReference>
<protein>
    <submittedName>
        <fullName evidence="5">Serine protease H115</fullName>
    </submittedName>
</protein>
<dbReference type="GO" id="GO:0006508">
    <property type="term" value="P:proteolysis"/>
    <property type="evidence" value="ECO:0007669"/>
    <property type="project" value="UniProtKB-KW"/>
</dbReference>
<evidence type="ECO:0000259" key="4">
    <source>
        <dbReference type="PROSITE" id="PS50240"/>
    </source>
</evidence>
<dbReference type="InterPro" id="IPR001254">
    <property type="entry name" value="Trypsin_dom"/>
</dbReference>
<keyword evidence="2 5" id="KW-0645">Protease</keyword>
<dbReference type="PhylomeDB" id="D6WN51"/>
<dbReference type="Proteomes" id="UP000007266">
    <property type="component" value="Linkage group 5"/>
</dbReference>
<dbReference type="KEGG" id="tca:657133"/>
<feature type="signal peptide" evidence="3">
    <location>
        <begin position="1"/>
        <end position="21"/>
    </location>
</feature>
<evidence type="ECO:0000256" key="1">
    <source>
        <dbReference type="ARBA" id="ARBA00023157"/>
    </source>
</evidence>
<keyword evidence="2" id="KW-0378">Hydrolase</keyword>
<dbReference type="PROSITE" id="PS00135">
    <property type="entry name" value="TRYPSIN_SER"/>
    <property type="match status" value="1"/>
</dbReference>
<dbReference type="SMART" id="SM00020">
    <property type="entry name" value="Tryp_SPc"/>
    <property type="match status" value="1"/>
</dbReference>
<dbReference type="PANTHER" id="PTHR24260">
    <property type="match status" value="1"/>
</dbReference>
<keyword evidence="6" id="KW-1185">Reference proteome</keyword>
<sequence>MKVFWSVILCLSVCLKPSSLTKNIANTRIIGGRQARAGQFPFSAAIFAKTFDSAVFCAGALLSNRWILTAGHCVENGTEFVITLGSNSLSDDDPNRLNVSTSNYFLHPEFNRTTLDNNIALLELRQNIEFNDYIAKIHLPVKAYGSDVNVVAIGWGQVSDLEPGPVDHLNYVDLVTISNEHCKIYFGPHVTDNVVCVNGIFNEGPCVGDSGSPLIYYLDDRHPIAIGVSSFLSSRGCESLDPSGYMRVFPYLNWIYNITGGLD</sequence>
<accession>D6WN51</accession>
<feature type="domain" description="Peptidase S1" evidence="4">
    <location>
        <begin position="29"/>
        <end position="260"/>
    </location>
</feature>
<name>D6WN51_TRICA</name>
<dbReference type="InterPro" id="IPR009003">
    <property type="entry name" value="Peptidase_S1_PA"/>
</dbReference>
<proteinExistence type="predicted"/>
<dbReference type="PANTHER" id="PTHR24260:SF136">
    <property type="entry name" value="GH08193P-RELATED"/>
    <property type="match status" value="1"/>
</dbReference>
<dbReference type="InterPro" id="IPR018114">
    <property type="entry name" value="TRYPSIN_HIS"/>
</dbReference>
<dbReference type="InterPro" id="IPR051333">
    <property type="entry name" value="CLIP_Serine_Protease"/>
</dbReference>